<dbReference type="GO" id="GO:0020037">
    <property type="term" value="F:heme binding"/>
    <property type="evidence" value="ECO:0007669"/>
    <property type="project" value="InterPro"/>
</dbReference>
<organism evidence="3 4">
    <name type="scientific">Aspergillus aculeatus (strain ATCC 16872 / CBS 172.66 / WB 5094)</name>
    <dbReference type="NCBI Taxonomy" id="690307"/>
    <lineage>
        <taxon>Eukaryota</taxon>
        <taxon>Fungi</taxon>
        <taxon>Dikarya</taxon>
        <taxon>Ascomycota</taxon>
        <taxon>Pezizomycotina</taxon>
        <taxon>Eurotiomycetes</taxon>
        <taxon>Eurotiomycetidae</taxon>
        <taxon>Eurotiales</taxon>
        <taxon>Aspergillaceae</taxon>
        <taxon>Aspergillus</taxon>
        <taxon>Aspergillus subgen. Circumdati</taxon>
    </lineage>
</organism>
<reference evidence="4" key="1">
    <citation type="journal article" date="2017" name="Genome Biol.">
        <title>Comparative genomics reveals high biological diversity and specific adaptations in the industrially and medically important fungal genus Aspergillus.</title>
        <authorList>
            <person name="de Vries R.P."/>
            <person name="Riley R."/>
            <person name="Wiebenga A."/>
            <person name="Aguilar-Osorio G."/>
            <person name="Amillis S."/>
            <person name="Uchima C.A."/>
            <person name="Anderluh G."/>
            <person name="Asadollahi M."/>
            <person name="Askin M."/>
            <person name="Barry K."/>
            <person name="Battaglia E."/>
            <person name="Bayram O."/>
            <person name="Benocci T."/>
            <person name="Braus-Stromeyer S.A."/>
            <person name="Caldana C."/>
            <person name="Canovas D."/>
            <person name="Cerqueira G.C."/>
            <person name="Chen F."/>
            <person name="Chen W."/>
            <person name="Choi C."/>
            <person name="Clum A."/>
            <person name="Dos Santos R.A."/>
            <person name="Damasio A.R."/>
            <person name="Diallinas G."/>
            <person name="Emri T."/>
            <person name="Fekete E."/>
            <person name="Flipphi M."/>
            <person name="Freyberg S."/>
            <person name="Gallo A."/>
            <person name="Gournas C."/>
            <person name="Habgood R."/>
            <person name="Hainaut M."/>
            <person name="Harispe M.L."/>
            <person name="Henrissat B."/>
            <person name="Hilden K.S."/>
            <person name="Hope R."/>
            <person name="Hossain A."/>
            <person name="Karabika E."/>
            <person name="Karaffa L."/>
            <person name="Karanyi Z."/>
            <person name="Krasevec N."/>
            <person name="Kuo A."/>
            <person name="Kusch H."/>
            <person name="LaButti K."/>
            <person name="Lagendijk E.L."/>
            <person name="Lapidus A."/>
            <person name="Levasseur A."/>
            <person name="Lindquist E."/>
            <person name="Lipzen A."/>
            <person name="Logrieco A.F."/>
            <person name="MacCabe A."/>
            <person name="Maekelae M.R."/>
            <person name="Malavazi I."/>
            <person name="Melin P."/>
            <person name="Meyer V."/>
            <person name="Mielnichuk N."/>
            <person name="Miskei M."/>
            <person name="Molnar A.P."/>
            <person name="Mule G."/>
            <person name="Ngan C.Y."/>
            <person name="Orejas M."/>
            <person name="Orosz E."/>
            <person name="Ouedraogo J.P."/>
            <person name="Overkamp K.M."/>
            <person name="Park H.-S."/>
            <person name="Perrone G."/>
            <person name="Piumi F."/>
            <person name="Punt P.J."/>
            <person name="Ram A.F."/>
            <person name="Ramon A."/>
            <person name="Rauscher S."/>
            <person name="Record E."/>
            <person name="Riano-Pachon D.M."/>
            <person name="Robert V."/>
            <person name="Roehrig J."/>
            <person name="Ruller R."/>
            <person name="Salamov A."/>
            <person name="Salih N.S."/>
            <person name="Samson R.A."/>
            <person name="Sandor E."/>
            <person name="Sanguinetti M."/>
            <person name="Schuetze T."/>
            <person name="Sepcic K."/>
            <person name="Shelest E."/>
            <person name="Sherlock G."/>
            <person name="Sophianopoulou V."/>
            <person name="Squina F.M."/>
            <person name="Sun H."/>
            <person name="Susca A."/>
            <person name="Todd R.B."/>
            <person name="Tsang A."/>
            <person name="Unkles S.E."/>
            <person name="van de Wiele N."/>
            <person name="van Rossen-Uffink D."/>
            <person name="Oliveira J.V."/>
            <person name="Vesth T.C."/>
            <person name="Visser J."/>
            <person name="Yu J.-H."/>
            <person name="Zhou M."/>
            <person name="Andersen M.R."/>
            <person name="Archer D.B."/>
            <person name="Baker S.E."/>
            <person name="Benoit I."/>
            <person name="Brakhage A.A."/>
            <person name="Braus G.H."/>
            <person name="Fischer R."/>
            <person name="Frisvad J.C."/>
            <person name="Goldman G.H."/>
            <person name="Houbraken J."/>
            <person name="Oakley B."/>
            <person name="Pocsi I."/>
            <person name="Scazzocchio C."/>
            <person name="Seiboth B."/>
            <person name="vanKuyk P.A."/>
            <person name="Wortman J."/>
            <person name="Dyer P.S."/>
            <person name="Grigoriev I.V."/>
        </authorList>
    </citation>
    <scope>NUCLEOTIDE SEQUENCE [LARGE SCALE GENOMIC DNA]</scope>
    <source>
        <strain evidence="4">ATCC 16872 / CBS 172.66 / WB 5094</strain>
    </source>
</reference>
<dbReference type="GeneID" id="30975288"/>
<dbReference type="InterPro" id="IPR044398">
    <property type="entry name" value="Globin-sensor_dom"/>
</dbReference>
<dbReference type="Pfam" id="PF11563">
    <property type="entry name" value="Protoglobin"/>
    <property type="match status" value="1"/>
</dbReference>
<evidence type="ECO:0000313" key="4">
    <source>
        <dbReference type="Proteomes" id="UP000184546"/>
    </source>
</evidence>
<dbReference type="GO" id="GO:0019825">
    <property type="term" value="F:oxygen binding"/>
    <property type="evidence" value="ECO:0007669"/>
    <property type="project" value="InterPro"/>
</dbReference>
<feature type="region of interest" description="Disordered" evidence="1">
    <location>
        <begin position="341"/>
        <end position="362"/>
    </location>
</feature>
<protein>
    <recommendedName>
        <fullName evidence="2">Globin-sensor domain-containing protein</fullName>
    </recommendedName>
</protein>
<evidence type="ECO:0000313" key="3">
    <source>
        <dbReference type="EMBL" id="OJJ98244.1"/>
    </source>
</evidence>
<proteinExistence type="predicted"/>
<dbReference type="Proteomes" id="UP000184546">
    <property type="component" value="Unassembled WGS sequence"/>
</dbReference>
<dbReference type="RefSeq" id="XP_020054584.1">
    <property type="nucleotide sequence ID" value="XM_020201474.1"/>
</dbReference>
<feature type="domain" description="Globin-sensor" evidence="2">
    <location>
        <begin position="25"/>
        <end position="202"/>
    </location>
</feature>
<keyword evidence="4" id="KW-1185">Reference proteome</keyword>
<feature type="compositionally biased region" description="Polar residues" evidence="1">
    <location>
        <begin position="295"/>
        <end position="327"/>
    </location>
</feature>
<dbReference type="OMA" id="DMSVKFK"/>
<feature type="compositionally biased region" description="Low complexity" evidence="1">
    <location>
        <begin position="213"/>
        <end position="229"/>
    </location>
</feature>
<dbReference type="OrthoDB" id="10027058at2759"/>
<gene>
    <name evidence="3" type="ORF">ASPACDRAFT_44751</name>
</gene>
<feature type="region of interest" description="Disordered" evidence="1">
    <location>
        <begin position="204"/>
        <end position="328"/>
    </location>
</feature>
<feature type="compositionally biased region" description="Low complexity" evidence="1">
    <location>
        <begin position="255"/>
        <end position="267"/>
    </location>
</feature>
<sequence length="396" mass="44658">MPNRPKLDQFDIRHVDRRELYTDFKKRIAYLKAFLNLVEDDIIVFNKGAKYLKTAIPDLTHRLYSKMLEFDITARALRTRNTACHAHVEDLFTIDSPHVERRKIFWKWYLTRLCNDPSQMEYWEYLEKVGRMHTGKELLHPLNIEYIHMNACLRYVEDALIEWISLHPEMTVRFKFALIRALNKIMCIQNDLISKCYIPAGQEYEENSEEEGPTTTTTTITARTTTTTADDPRRRPSFDMMASSPHFRPRAESQATTGTTASKTASSIRSAETQLSAPLDSPYPGHHPSCLTPGLVSSSSRPTSSAGESLSAKSMATAPTATNSSSHGDFLAARASSSTLDSNLYPITPPSTSSSSSSLRPAQTNNLWRNSMVGLVAPLTVESLQTLETKIWSERS</sequence>
<dbReference type="EMBL" id="KV878980">
    <property type="protein sequence ID" value="OJJ98244.1"/>
    <property type="molecule type" value="Genomic_DNA"/>
</dbReference>
<dbReference type="PANTHER" id="PTHR42071">
    <property type="entry name" value="PROTOGLOBIN DOMAIN-CONTAINING PROTEIN"/>
    <property type="match status" value="1"/>
</dbReference>
<dbReference type="VEuPathDB" id="FungiDB:ASPACDRAFT_44751"/>
<name>A0A1L9WPZ4_ASPA1</name>
<dbReference type="InterPro" id="IPR012292">
    <property type="entry name" value="Globin/Proto"/>
</dbReference>
<dbReference type="Gene3D" id="1.10.490.10">
    <property type="entry name" value="Globins"/>
    <property type="match status" value="1"/>
</dbReference>
<evidence type="ECO:0000256" key="1">
    <source>
        <dbReference type="SAM" id="MobiDB-lite"/>
    </source>
</evidence>
<accession>A0A1L9WPZ4</accession>
<dbReference type="AlphaFoldDB" id="A0A1L9WPZ4"/>
<dbReference type="PANTHER" id="PTHR42071:SF1">
    <property type="entry name" value="GLOBIN-SENSOR DOMAIN-CONTAINING PROTEIN"/>
    <property type="match status" value="1"/>
</dbReference>
<evidence type="ECO:0000259" key="2">
    <source>
        <dbReference type="Pfam" id="PF11563"/>
    </source>
</evidence>